<feature type="transmembrane region" description="Helical" evidence="7">
    <location>
        <begin position="703"/>
        <end position="723"/>
    </location>
</feature>
<feature type="region of interest" description="Disordered" evidence="6">
    <location>
        <begin position="76"/>
        <end position="108"/>
    </location>
</feature>
<dbReference type="PANTHER" id="PTHR10283:SF92">
    <property type="entry name" value="LOW-AFFINITY PHOSPHATE TRANSPORTER PHO91"/>
    <property type="match status" value="1"/>
</dbReference>
<keyword evidence="2" id="KW-0813">Transport</keyword>
<comment type="subcellular location">
    <subcellularLocation>
        <location evidence="1">Membrane</location>
        <topology evidence="1">Multi-pass membrane protein</topology>
    </subcellularLocation>
</comment>
<evidence type="ECO:0000256" key="4">
    <source>
        <dbReference type="ARBA" id="ARBA00022989"/>
    </source>
</evidence>
<dbReference type="KEGG" id="phet:94289806"/>
<dbReference type="GO" id="GO:0005886">
    <property type="term" value="C:plasma membrane"/>
    <property type="evidence" value="ECO:0007669"/>
    <property type="project" value="TreeGrafter"/>
</dbReference>
<dbReference type="Proteomes" id="UP000674318">
    <property type="component" value="Chromosome 28"/>
</dbReference>
<keyword evidence="5 7" id="KW-0472">Membrane</keyword>
<dbReference type="CDD" id="cd14447">
    <property type="entry name" value="SPX"/>
    <property type="match status" value="1"/>
</dbReference>
<evidence type="ECO:0000256" key="6">
    <source>
        <dbReference type="SAM" id="MobiDB-lite"/>
    </source>
</evidence>
<feature type="transmembrane region" description="Helical" evidence="7">
    <location>
        <begin position="430"/>
        <end position="449"/>
    </location>
</feature>
<evidence type="ECO:0000313" key="9">
    <source>
        <dbReference type="EMBL" id="KAG5500634.1"/>
    </source>
</evidence>
<dbReference type="GO" id="GO:0006797">
    <property type="term" value="P:polyphosphate metabolic process"/>
    <property type="evidence" value="ECO:0007669"/>
    <property type="project" value="TreeGrafter"/>
</dbReference>
<keyword evidence="4 7" id="KW-1133">Transmembrane helix</keyword>
<dbReference type="EMBL" id="JAFJZO010000028">
    <property type="protein sequence ID" value="KAG5500634.1"/>
    <property type="molecule type" value="Genomic_DNA"/>
</dbReference>
<keyword evidence="3 7" id="KW-0812">Transmembrane</keyword>
<evidence type="ECO:0000256" key="7">
    <source>
        <dbReference type="SAM" id="Phobius"/>
    </source>
</evidence>
<dbReference type="PROSITE" id="PS51382">
    <property type="entry name" value="SPX"/>
    <property type="match status" value="1"/>
</dbReference>
<feature type="transmembrane region" description="Helical" evidence="7">
    <location>
        <begin position="384"/>
        <end position="410"/>
    </location>
</feature>
<dbReference type="Pfam" id="PF03600">
    <property type="entry name" value="CitMHS"/>
    <property type="match status" value="1"/>
</dbReference>
<protein>
    <recommendedName>
        <fullName evidence="8">SPX domain-containing protein</fullName>
    </recommendedName>
</protein>
<dbReference type="RefSeq" id="XP_067755968.1">
    <property type="nucleotide sequence ID" value="XM_067899729.1"/>
</dbReference>
<dbReference type="GO" id="GO:0005315">
    <property type="term" value="F:phosphate transmembrane transporter activity"/>
    <property type="evidence" value="ECO:0007669"/>
    <property type="project" value="TreeGrafter"/>
</dbReference>
<dbReference type="PANTHER" id="PTHR10283">
    <property type="entry name" value="SOLUTE CARRIER FAMILY 13 MEMBER"/>
    <property type="match status" value="1"/>
</dbReference>
<name>A0A836I0A6_9TRYP</name>
<evidence type="ECO:0000256" key="3">
    <source>
        <dbReference type="ARBA" id="ARBA00022692"/>
    </source>
</evidence>
<feature type="transmembrane region" description="Helical" evidence="7">
    <location>
        <begin position="513"/>
        <end position="536"/>
    </location>
</feature>
<evidence type="ECO:0000313" key="10">
    <source>
        <dbReference type="Proteomes" id="UP000674318"/>
    </source>
</evidence>
<evidence type="ECO:0000256" key="1">
    <source>
        <dbReference type="ARBA" id="ARBA00004141"/>
    </source>
</evidence>
<keyword evidence="10" id="KW-1185">Reference proteome</keyword>
<dbReference type="Pfam" id="PF03105">
    <property type="entry name" value="SPX"/>
    <property type="match status" value="1"/>
</dbReference>
<feature type="transmembrane region" description="Helical" evidence="7">
    <location>
        <begin position="288"/>
        <end position="316"/>
    </location>
</feature>
<dbReference type="AlphaFoldDB" id="A0A836I0A6"/>
<proteinExistence type="predicted"/>
<accession>A0A836I0A6</accession>
<organism evidence="9 10">
    <name type="scientific">Porcisia hertigi</name>
    <dbReference type="NCBI Taxonomy" id="2761500"/>
    <lineage>
        <taxon>Eukaryota</taxon>
        <taxon>Discoba</taxon>
        <taxon>Euglenozoa</taxon>
        <taxon>Kinetoplastea</taxon>
        <taxon>Metakinetoplastina</taxon>
        <taxon>Trypanosomatida</taxon>
        <taxon>Trypanosomatidae</taxon>
        <taxon>Leishmaniinae</taxon>
        <taxon>Porcisia</taxon>
    </lineage>
</organism>
<dbReference type="GeneID" id="94289806"/>
<sequence length="751" mass="83101">MKFGKRLQDEVVQEWAESYVSYKRLKQLIHNSELRGSEFIDELLKIVQEELAKSEAHFQQLMTDLQEEHDRLMEMNPDLPAHPAAKPQKFYRRKKGSSAADEPPNEETGLIATTSVSLCESSVHDEELTPHRQRTGFGALLKRLFFRLIGDSQVREVKANTLRTLFLEWYSNAHQLQHFAELNFEAIRKSAKKLKKHRRMEGDCTAAIEAKLAGSRLVTLMPRLRNLMTNVSVDFERKFKVPLDQYANVALSQEWHANWRYIFLGSALFLAVKRLPVLTEEPAAHNCLALFVLIITLWITEAIPFFCTAMLIPLFAVPLRIVVDPATHTSATATVASQIILGKLFNHVQILVMGGLTIAKAFSRTNLEMYAASMLHRWTAHRPSLYLLGVMLSSCLLCAFVSNVAAPLLVLGVVQRTLWEFPEGTKAPHGILLGLAFACNIGGMLSPIASPQNAVAISALSFYKVSFAQWVSVALPVVLFSVVAAWAVVLLVWRPFADVLYIPLQVVNTAAEGQVSSATRVIVLVVSAITITLWIFPANLFFGDTGIVALIPIVVFFGIGILSKEDFNTLSWHLMFLLAGGNMLGLCARDSRMLDIIALSMKDTLTNSPPYLTLLVVLLSVGVITTFVSHTVAAMILLPIIVKIGFLMPESTGIMTITPQSMVMLAALMCSGAMAFPISSFPNVNSLLAEDSKGKLYLRAKDFLFCGTVITLVFTVCLVTWMVPLTNYVLPSDHREGHGANGVTGFRTPEA</sequence>
<feature type="transmembrane region" description="Helical" evidence="7">
    <location>
        <begin position="470"/>
        <end position="493"/>
    </location>
</feature>
<gene>
    <name evidence="9" type="ORF">JKF63_03730</name>
</gene>
<feature type="transmembrane region" description="Helical" evidence="7">
    <location>
        <begin position="609"/>
        <end position="642"/>
    </location>
</feature>
<reference evidence="9 10" key="1">
    <citation type="submission" date="2021-02" db="EMBL/GenBank/DDBJ databases">
        <title>Porcisia hertigi Genome sequencing and assembly.</title>
        <authorList>
            <person name="Almutairi H."/>
            <person name="Gatherer D."/>
        </authorList>
    </citation>
    <scope>NUCLEOTIDE SEQUENCE [LARGE SCALE GENOMIC DNA]</scope>
    <source>
        <strain evidence="9 10">C119</strain>
    </source>
</reference>
<feature type="transmembrane region" description="Helical" evidence="7">
    <location>
        <begin position="569"/>
        <end position="588"/>
    </location>
</feature>
<dbReference type="GO" id="GO:0006817">
    <property type="term" value="P:phosphate ion transport"/>
    <property type="evidence" value="ECO:0007669"/>
    <property type="project" value="TreeGrafter"/>
</dbReference>
<evidence type="ECO:0000259" key="8">
    <source>
        <dbReference type="PROSITE" id="PS51382"/>
    </source>
</evidence>
<feature type="transmembrane region" description="Helical" evidence="7">
    <location>
        <begin position="541"/>
        <end position="563"/>
    </location>
</feature>
<dbReference type="InterPro" id="IPR004331">
    <property type="entry name" value="SPX_dom"/>
</dbReference>
<dbReference type="OrthoDB" id="10260443at2759"/>
<feature type="transmembrane region" description="Helical" evidence="7">
    <location>
        <begin position="662"/>
        <end position="682"/>
    </location>
</feature>
<feature type="domain" description="SPX" evidence="8">
    <location>
        <begin position="1"/>
        <end position="208"/>
    </location>
</feature>
<dbReference type="InterPro" id="IPR004680">
    <property type="entry name" value="Cit_transptr-like_dom"/>
</dbReference>
<comment type="caution">
    <text evidence="9">The sequence shown here is derived from an EMBL/GenBank/DDBJ whole genome shotgun (WGS) entry which is preliminary data.</text>
</comment>
<evidence type="ECO:0000256" key="5">
    <source>
        <dbReference type="ARBA" id="ARBA00023136"/>
    </source>
</evidence>
<evidence type="ECO:0000256" key="2">
    <source>
        <dbReference type="ARBA" id="ARBA00022448"/>
    </source>
</evidence>